<dbReference type="KEGG" id="fng:JM64_05860"/>
<dbReference type="GO" id="GO:1904047">
    <property type="term" value="F:S-adenosyl-L-methionine binding"/>
    <property type="evidence" value="ECO:0007669"/>
    <property type="project" value="TreeGrafter"/>
</dbReference>
<dbReference type="OrthoDB" id="9805629at2"/>
<dbReference type="GO" id="GO:0032259">
    <property type="term" value="P:methylation"/>
    <property type="evidence" value="ECO:0007669"/>
    <property type="project" value="UniProtKB-KW"/>
</dbReference>
<evidence type="ECO:0000256" key="6">
    <source>
        <dbReference type="ARBA" id="ARBA00047942"/>
    </source>
</evidence>
<evidence type="ECO:0000256" key="1">
    <source>
        <dbReference type="ARBA" id="ARBA00006594"/>
    </source>
</evidence>
<dbReference type="PANTHER" id="PTHR30481:SF3">
    <property type="entry name" value="DNA ADENINE METHYLASE"/>
    <property type="match status" value="1"/>
</dbReference>
<reference evidence="9 10" key="1">
    <citation type="submission" date="2014-08" db="EMBL/GenBank/DDBJ databases">
        <title>Fervidobacterium pennivorans DYC genome.</title>
        <authorList>
            <person name="Wushke S."/>
        </authorList>
    </citation>
    <scope>NUCLEOTIDE SEQUENCE [LARGE SCALE GENOMIC DNA]</scope>
    <source>
        <strain evidence="9 10">DYC</strain>
    </source>
</reference>
<dbReference type="Gene3D" id="1.10.1020.10">
    <property type="entry name" value="Adenine-specific Methyltransferase, Domain 2"/>
    <property type="match status" value="1"/>
</dbReference>
<feature type="binding site" evidence="7">
    <location>
        <position position="26"/>
    </location>
    <ligand>
        <name>S-adenosyl-L-methionine</name>
        <dbReference type="ChEBI" id="CHEBI:59789"/>
    </ligand>
</feature>
<accession>A0A172T3D8</accession>
<organism evidence="9 10">
    <name type="scientific">Fervidobacterium pennivorans</name>
    <dbReference type="NCBI Taxonomy" id="93466"/>
    <lineage>
        <taxon>Bacteria</taxon>
        <taxon>Thermotogati</taxon>
        <taxon>Thermotogota</taxon>
        <taxon>Thermotogae</taxon>
        <taxon>Thermotogales</taxon>
        <taxon>Fervidobacteriaceae</taxon>
        <taxon>Fervidobacterium</taxon>
    </lineage>
</organism>
<gene>
    <name evidence="9" type="ORF">JM64_05860</name>
</gene>
<dbReference type="Proteomes" id="UP000077096">
    <property type="component" value="Chromosome"/>
</dbReference>
<dbReference type="InterPro" id="IPR002052">
    <property type="entry name" value="DNA_methylase_N6_adenine_CS"/>
</dbReference>
<evidence type="ECO:0000313" key="9">
    <source>
        <dbReference type="EMBL" id="ANE41535.1"/>
    </source>
</evidence>
<name>A0A172T3D8_FERPE</name>
<evidence type="ECO:0000256" key="5">
    <source>
        <dbReference type="ARBA" id="ARBA00022691"/>
    </source>
</evidence>
<dbReference type="Gene3D" id="3.40.50.150">
    <property type="entry name" value="Vaccinia Virus protein VP39"/>
    <property type="match status" value="1"/>
</dbReference>
<keyword evidence="3 8" id="KW-0489">Methyltransferase</keyword>
<dbReference type="InterPro" id="IPR029063">
    <property type="entry name" value="SAM-dependent_MTases_sf"/>
</dbReference>
<dbReference type="EMBL" id="CP011393">
    <property type="protein sequence ID" value="ANE41535.1"/>
    <property type="molecule type" value="Genomic_DNA"/>
</dbReference>
<keyword evidence="4 8" id="KW-0808">Transferase</keyword>
<evidence type="ECO:0000256" key="3">
    <source>
        <dbReference type="ARBA" id="ARBA00022603"/>
    </source>
</evidence>
<sequence>MSKLTMINFFQDEILNFPKAKPFLKWAGGKSQLIEELEKRLPQPILRSKTIDVYVEPFVGGGAFFFYLKSNYIIKKAYLFDINKDLVIAYKVVQISPQALVEQLYSIEKKYFSLSENEQKKFYYEIRDLYNMQKKEFDFSNFNEDWIVRAAYMIFLNKTCYNGLYRLNKNGEFNVPYGKYKNPKICDEENLFEVSKALQNTEIICADFEESKRYISKGTLVYLDPPYRPLSKTSNFTSYTEDGFSDEDQIRLAKYFREIHERGAYILLSNSDPKNFDPKDDFFEKLYEGFIIERVPAKRFINSDARGRGSIMELIIRNYEGGMENG</sequence>
<evidence type="ECO:0000256" key="2">
    <source>
        <dbReference type="ARBA" id="ARBA00011900"/>
    </source>
</evidence>
<protein>
    <recommendedName>
        <fullName evidence="2 8">Site-specific DNA-methyltransferase (adenine-specific)</fullName>
        <ecNumber evidence="2 8">2.1.1.72</ecNumber>
    </recommendedName>
</protein>
<evidence type="ECO:0000256" key="8">
    <source>
        <dbReference type="RuleBase" id="RU361257"/>
    </source>
</evidence>
<feature type="binding site" evidence="7">
    <location>
        <position position="224"/>
    </location>
    <ligand>
        <name>S-adenosyl-L-methionine</name>
        <dbReference type="ChEBI" id="CHEBI:59789"/>
    </ligand>
</feature>
<dbReference type="Pfam" id="PF02086">
    <property type="entry name" value="MethyltransfD12"/>
    <property type="match status" value="1"/>
</dbReference>
<dbReference type="GO" id="GO:0043565">
    <property type="term" value="F:sequence-specific DNA binding"/>
    <property type="evidence" value="ECO:0007669"/>
    <property type="project" value="TreeGrafter"/>
</dbReference>
<evidence type="ECO:0000313" key="10">
    <source>
        <dbReference type="Proteomes" id="UP000077096"/>
    </source>
</evidence>
<dbReference type="GO" id="GO:0009007">
    <property type="term" value="F:site-specific DNA-methyltransferase (adenine-specific) activity"/>
    <property type="evidence" value="ECO:0007669"/>
    <property type="project" value="UniProtKB-UniRule"/>
</dbReference>
<dbReference type="PRINTS" id="PR00505">
    <property type="entry name" value="D12N6MTFRASE"/>
</dbReference>
<evidence type="ECO:0000256" key="4">
    <source>
        <dbReference type="ARBA" id="ARBA00022679"/>
    </source>
</evidence>
<dbReference type="GO" id="GO:0006298">
    <property type="term" value="P:mismatch repair"/>
    <property type="evidence" value="ECO:0007669"/>
    <property type="project" value="TreeGrafter"/>
</dbReference>
<proteinExistence type="inferred from homology"/>
<dbReference type="PATRIC" id="fig|93466.3.peg.1245"/>
<dbReference type="InterPro" id="IPR012263">
    <property type="entry name" value="M_m6A_EcoRV"/>
</dbReference>
<keyword evidence="5 8" id="KW-0949">S-adenosyl-L-methionine</keyword>
<dbReference type="GO" id="GO:0009307">
    <property type="term" value="P:DNA restriction-modification system"/>
    <property type="evidence" value="ECO:0007669"/>
    <property type="project" value="InterPro"/>
</dbReference>
<dbReference type="REBASE" id="145676">
    <property type="entry name" value="M1.FpeDYCORF5860P"/>
</dbReference>
<feature type="binding site" evidence="7">
    <location>
        <position position="81"/>
    </location>
    <ligand>
        <name>S-adenosyl-L-methionine</name>
        <dbReference type="ChEBI" id="CHEBI:59789"/>
    </ligand>
</feature>
<dbReference type="AlphaFoldDB" id="A0A172T3D8"/>
<dbReference type="OMA" id="YMNRHGF"/>
<dbReference type="InterPro" id="IPR023095">
    <property type="entry name" value="Ade_MeTrfase_dom_2"/>
</dbReference>
<comment type="catalytic activity">
    <reaction evidence="6 8">
        <text>a 2'-deoxyadenosine in DNA + S-adenosyl-L-methionine = an N(6)-methyl-2'-deoxyadenosine in DNA + S-adenosyl-L-homocysteine + H(+)</text>
        <dbReference type="Rhea" id="RHEA:15197"/>
        <dbReference type="Rhea" id="RHEA-COMP:12418"/>
        <dbReference type="Rhea" id="RHEA-COMP:12419"/>
        <dbReference type="ChEBI" id="CHEBI:15378"/>
        <dbReference type="ChEBI" id="CHEBI:57856"/>
        <dbReference type="ChEBI" id="CHEBI:59789"/>
        <dbReference type="ChEBI" id="CHEBI:90615"/>
        <dbReference type="ChEBI" id="CHEBI:90616"/>
        <dbReference type="EC" id="2.1.1.72"/>
    </reaction>
</comment>
<evidence type="ECO:0000256" key="7">
    <source>
        <dbReference type="PIRSR" id="PIRSR000398-1"/>
    </source>
</evidence>
<comment type="similarity">
    <text evidence="1 8">Belongs to the N(4)/N(6)-methyltransferase family.</text>
</comment>
<dbReference type="NCBIfam" id="TIGR00571">
    <property type="entry name" value="dam"/>
    <property type="match status" value="1"/>
</dbReference>
<dbReference type="PANTHER" id="PTHR30481">
    <property type="entry name" value="DNA ADENINE METHYLASE"/>
    <property type="match status" value="1"/>
</dbReference>
<dbReference type="InterPro" id="IPR012327">
    <property type="entry name" value="MeTrfase_D12"/>
</dbReference>
<dbReference type="PIRSF" id="PIRSF000398">
    <property type="entry name" value="M_m6A_EcoRV"/>
    <property type="match status" value="1"/>
</dbReference>
<dbReference type="EC" id="2.1.1.72" evidence="2 8"/>
<dbReference type="SUPFAM" id="SSF53335">
    <property type="entry name" value="S-adenosyl-L-methionine-dependent methyltransferases"/>
    <property type="match status" value="1"/>
</dbReference>
<feature type="binding site" evidence="7">
    <location>
        <position position="30"/>
    </location>
    <ligand>
        <name>S-adenosyl-L-methionine</name>
        <dbReference type="ChEBI" id="CHEBI:59789"/>
    </ligand>
</feature>
<dbReference type="PROSITE" id="PS00092">
    <property type="entry name" value="N6_MTASE"/>
    <property type="match status" value="1"/>
</dbReference>